<sequence length="633" mass="70998">MDLIQEPAVHRRPDPEASSRKHFAKTKSLHTRGQFVLFQLYLSKIYTLATSFPKLSWLLLIAWVIKGGLGTFLDRENSTTCFSRADQFIGNAQQVFNMVTWVKRGSCIRGDNDFDCYNNVQYMLQSGLNDLRKAEYAGAAGVLALLPTIGALLGAPTNEIWRLLTLVPFGGVIAMFLSFGGAILPVRVQDYEMDFSKRRQGRTTTIGDIDDSSGEEHMDYDANDVKDNKEQKKIRLERIVRKRLQQHESQRIPLQYISFGLLGMIAFLFAAQVAMAIVEQGAIVSWWCDSIWWMHLWFFMVTATAIADNYVQMPFKHQWKLFISDIPYEVSVSGGDNITDWHHGGNSVGVALRQLYTLKTGQLSLFGSHARAKPRNSFIVMISVPQDSAAGLNSFLKALSKVCSIGVFAVGTALFASSQFLSLLMACMAITVILCAAVFGRTIAGWIIMGIEQSEPMVHYIASNTEEATDVIKRLLSIDTTMDLEPGVLARVQSSTTGLDKMMNNTHMRQYHTASPSDQTTDFEAINLDASRHPSMAQNIYSRDAKPLSAQADHISQISTRSQGLQDAKMQSDPLFSPSAVANPLYLRKPQVEIEGHIFVDRQRVWRRSVLPLMILGIMARPFDLGRFYRKHR</sequence>
<feature type="transmembrane region" description="Helical" evidence="2">
    <location>
        <begin position="256"/>
        <end position="278"/>
    </location>
</feature>
<feature type="transmembrane region" description="Helical" evidence="2">
    <location>
        <begin position="167"/>
        <end position="188"/>
    </location>
</feature>
<feature type="transmembrane region" description="Helical" evidence="2">
    <location>
        <begin position="398"/>
        <end position="417"/>
    </location>
</feature>
<reference evidence="3 4" key="1">
    <citation type="journal article" date="2013" name="BMC Genomics">
        <title>Genomics-driven discovery of the pneumocandin biosynthetic gene cluster in the fungus Glarea lozoyensis.</title>
        <authorList>
            <person name="Chen L."/>
            <person name="Yue Q."/>
            <person name="Zhang X."/>
            <person name="Xiang M."/>
            <person name="Wang C."/>
            <person name="Li S."/>
            <person name="Che Y."/>
            <person name="Ortiz-Lopez F.J."/>
            <person name="Bills G.F."/>
            <person name="Liu X."/>
            <person name="An Z."/>
        </authorList>
    </citation>
    <scope>NUCLEOTIDE SEQUENCE [LARGE SCALE GENOMIC DNA]</scope>
    <source>
        <strain evidence="4">ATCC 20868 / MF5171</strain>
    </source>
</reference>
<keyword evidence="2" id="KW-0812">Transmembrane</keyword>
<dbReference type="AlphaFoldDB" id="S3E4R1"/>
<dbReference type="KEGG" id="glz:GLAREA_06416"/>
<keyword evidence="4" id="KW-1185">Reference proteome</keyword>
<dbReference type="eggNOG" id="ENOG502RQIH">
    <property type="taxonomic scope" value="Eukaryota"/>
</dbReference>
<name>S3E4R1_GLAL2</name>
<feature type="transmembrane region" description="Helical" evidence="2">
    <location>
        <begin position="290"/>
        <end position="311"/>
    </location>
</feature>
<feature type="compositionally biased region" description="Basic and acidic residues" evidence="1">
    <location>
        <begin position="8"/>
        <end position="19"/>
    </location>
</feature>
<keyword evidence="2" id="KW-1133">Transmembrane helix</keyword>
<organism evidence="3 4">
    <name type="scientific">Glarea lozoyensis (strain ATCC 20868 / MF5171)</name>
    <dbReference type="NCBI Taxonomy" id="1116229"/>
    <lineage>
        <taxon>Eukaryota</taxon>
        <taxon>Fungi</taxon>
        <taxon>Dikarya</taxon>
        <taxon>Ascomycota</taxon>
        <taxon>Pezizomycotina</taxon>
        <taxon>Leotiomycetes</taxon>
        <taxon>Helotiales</taxon>
        <taxon>Helotiaceae</taxon>
        <taxon>Glarea</taxon>
    </lineage>
</organism>
<feature type="transmembrane region" description="Helical" evidence="2">
    <location>
        <begin position="136"/>
        <end position="155"/>
    </location>
</feature>
<dbReference type="Proteomes" id="UP000016922">
    <property type="component" value="Unassembled WGS sequence"/>
</dbReference>
<dbReference type="HOGENOM" id="CLU_432149_0_0_1"/>
<accession>S3E4R1</accession>
<evidence type="ECO:0000256" key="2">
    <source>
        <dbReference type="SAM" id="Phobius"/>
    </source>
</evidence>
<dbReference type="GeneID" id="19465469"/>
<evidence type="ECO:0000313" key="3">
    <source>
        <dbReference type="EMBL" id="EPE33403.1"/>
    </source>
</evidence>
<evidence type="ECO:0000256" key="1">
    <source>
        <dbReference type="SAM" id="MobiDB-lite"/>
    </source>
</evidence>
<evidence type="ECO:0000313" key="4">
    <source>
        <dbReference type="Proteomes" id="UP000016922"/>
    </source>
</evidence>
<dbReference type="RefSeq" id="XP_008080020.1">
    <property type="nucleotide sequence ID" value="XM_008081829.1"/>
</dbReference>
<feature type="transmembrane region" description="Helical" evidence="2">
    <location>
        <begin position="423"/>
        <end position="448"/>
    </location>
</feature>
<dbReference type="EMBL" id="KE145358">
    <property type="protein sequence ID" value="EPE33403.1"/>
    <property type="molecule type" value="Genomic_DNA"/>
</dbReference>
<keyword evidence="2" id="KW-0472">Membrane</keyword>
<gene>
    <name evidence="3" type="ORF">GLAREA_06416</name>
</gene>
<feature type="region of interest" description="Disordered" evidence="1">
    <location>
        <begin position="1"/>
        <end position="23"/>
    </location>
</feature>
<protein>
    <submittedName>
        <fullName evidence="3">Uncharacterized protein</fullName>
    </submittedName>
</protein>
<proteinExistence type="predicted"/>
<dbReference type="OrthoDB" id="5382699at2759"/>
<dbReference type="STRING" id="1116229.S3E4R1"/>